<name>A0AAV1KFF2_9NEOP</name>
<evidence type="ECO:0000313" key="2">
    <source>
        <dbReference type="EMBL" id="CAK1580842.1"/>
    </source>
</evidence>
<comment type="caution">
    <text evidence="2">The sequence shown here is derived from an EMBL/GenBank/DDBJ whole genome shotgun (WGS) entry which is preliminary data.</text>
</comment>
<evidence type="ECO:0000256" key="1">
    <source>
        <dbReference type="SAM" id="Phobius"/>
    </source>
</evidence>
<feature type="transmembrane region" description="Helical" evidence="1">
    <location>
        <begin position="6"/>
        <end position="24"/>
    </location>
</feature>
<dbReference type="EMBL" id="CAVLGL010000024">
    <property type="protein sequence ID" value="CAK1580842.1"/>
    <property type="molecule type" value="Genomic_DNA"/>
</dbReference>
<organism evidence="2 3">
    <name type="scientific">Parnassius mnemosyne</name>
    <name type="common">clouded apollo</name>
    <dbReference type="NCBI Taxonomy" id="213953"/>
    <lineage>
        <taxon>Eukaryota</taxon>
        <taxon>Metazoa</taxon>
        <taxon>Ecdysozoa</taxon>
        <taxon>Arthropoda</taxon>
        <taxon>Hexapoda</taxon>
        <taxon>Insecta</taxon>
        <taxon>Pterygota</taxon>
        <taxon>Neoptera</taxon>
        <taxon>Endopterygota</taxon>
        <taxon>Lepidoptera</taxon>
        <taxon>Glossata</taxon>
        <taxon>Ditrysia</taxon>
        <taxon>Papilionoidea</taxon>
        <taxon>Papilionidae</taxon>
        <taxon>Parnassiinae</taxon>
        <taxon>Parnassini</taxon>
        <taxon>Parnassius</taxon>
        <taxon>Driopa</taxon>
    </lineage>
</organism>
<keyword evidence="1" id="KW-0472">Membrane</keyword>
<keyword evidence="1" id="KW-0812">Transmembrane</keyword>
<sequence length="175" mass="20923">MTRILQIVIICYSCLILIILFDFGKANEPSRIQHRHRRYLSFGNFSHFFLRLNFKANMVPWNQIFAQALGFRMNWNDPPDSFHPYHRLYRRTVYSHLETLLDRNGLEGFHCVRRAICEMDKISQPRGIYYKILKMVFRRISAATDKWHNATEEDCRLSITTCPFSMLEVSTYTDF</sequence>
<reference evidence="2 3" key="1">
    <citation type="submission" date="2023-11" db="EMBL/GenBank/DDBJ databases">
        <authorList>
            <person name="Hedman E."/>
            <person name="Englund M."/>
            <person name="Stromberg M."/>
            <person name="Nyberg Akerstrom W."/>
            <person name="Nylinder S."/>
            <person name="Jareborg N."/>
            <person name="Kallberg Y."/>
            <person name="Kronander E."/>
        </authorList>
    </citation>
    <scope>NUCLEOTIDE SEQUENCE [LARGE SCALE GENOMIC DNA]</scope>
</reference>
<accession>A0AAV1KFF2</accession>
<dbReference type="AlphaFoldDB" id="A0AAV1KFF2"/>
<proteinExistence type="predicted"/>
<protein>
    <submittedName>
        <fullName evidence="2">Uncharacterized protein</fullName>
    </submittedName>
</protein>
<dbReference type="InterPro" id="IPR006631">
    <property type="entry name" value="DM4_12"/>
</dbReference>
<keyword evidence="1" id="KW-1133">Transmembrane helix</keyword>
<dbReference type="Proteomes" id="UP001314205">
    <property type="component" value="Unassembled WGS sequence"/>
</dbReference>
<gene>
    <name evidence="2" type="ORF">PARMNEM_LOCUS2584</name>
</gene>
<evidence type="ECO:0000313" key="3">
    <source>
        <dbReference type="Proteomes" id="UP001314205"/>
    </source>
</evidence>
<dbReference type="PANTHER" id="PTHR21398:SF6">
    <property type="entry name" value="AGAP007094-PA"/>
    <property type="match status" value="1"/>
</dbReference>
<dbReference type="Pfam" id="PF07841">
    <property type="entry name" value="DM4_12"/>
    <property type="match status" value="1"/>
</dbReference>
<keyword evidence="3" id="KW-1185">Reference proteome</keyword>
<dbReference type="SMART" id="SM00718">
    <property type="entry name" value="DM4_12"/>
    <property type="match status" value="1"/>
</dbReference>
<dbReference type="PANTHER" id="PTHR21398">
    <property type="entry name" value="AGAP007094-PA"/>
    <property type="match status" value="1"/>
</dbReference>